<accession>A0A8D8XHJ4</accession>
<dbReference type="GO" id="GO:0008017">
    <property type="term" value="F:microtubule binding"/>
    <property type="evidence" value="ECO:0007669"/>
    <property type="project" value="TreeGrafter"/>
</dbReference>
<reference evidence="2" key="1">
    <citation type="submission" date="2021-05" db="EMBL/GenBank/DDBJ databases">
        <authorList>
            <person name="Alioto T."/>
            <person name="Alioto T."/>
            <person name="Gomez Garrido J."/>
        </authorList>
    </citation>
    <scope>NUCLEOTIDE SEQUENCE</scope>
</reference>
<evidence type="ECO:0000256" key="1">
    <source>
        <dbReference type="SAM" id="MobiDB-lite"/>
    </source>
</evidence>
<name>A0A8D8XHJ4_9HEMI</name>
<feature type="compositionally biased region" description="Polar residues" evidence="1">
    <location>
        <begin position="327"/>
        <end position="346"/>
    </location>
</feature>
<feature type="compositionally biased region" description="Basic and acidic residues" evidence="1">
    <location>
        <begin position="417"/>
        <end position="432"/>
    </location>
</feature>
<proteinExistence type="predicted"/>
<dbReference type="GO" id="GO:0031593">
    <property type="term" value="F:polyubiquitin modification-dependent protein binding"/>
    <property type="evidence" value="ECO:0007669"/>
    <property type="project" value="TreeGrafter"/>
</dbReference>
<protein>
    <submittedName>
        <fullName evidence="2">BRISC complex subunit FAM175B</fullName>
    </submittedName>
</protein>
<feature type="compositionally biased region" description="Polar residues" evidence="1">
    <location>
        <begin position="235"/>
        <end position="251"/>
    </location>
</feature>
<dbReference type="GO" id="GO:0070536">
    <property type="term" value="P:protein K63-linked deubiquitination"/>
    <property type="evidence" value="ECO:0007669"/>
    <property type="project" value="TreeGrafter"/>
</dbReference>
<dbReference type="Pfam" id="PF21125">
    <property type="entry name" value="MPN_2A_DUB_like"/>
    <property type="match status" value="1"/>
</dbReference>
<dbReference type="GO" id="GO:0090307">
    <property type="term" value="P:mitotic spindle assembly"/>
    <property type="evidence" value="ECO:0007669"/>
    <property type="project" value="TreeGrafter"/>
</dbReference>
<feature type="compositionally biased region" description="Acidic residues" evidence="1">
    <location>
        <begin position="256"/>
        <end position="267"/>
    </location>
</feature>
<feature type="region of interest" description="Disordered" evidence="1">
    <location>
        <begin position="235"/>
        <end position="439"/>
    </location>
</feature>
<feature type="compositionally biased region" description="Low complexity" evidence="1">
    <location>
        <begin position="348"/>
        <end position="374"/>
    </location>
</feature>
<dbReference type="GO" id="GO:0005634">
    <property type="term" value="C:nucleus"/>
    <property type="evidence" value="ECO:0007669"/>
    <property type="project" value="TreeGrafter"/>
</dbReference>
<dbReference type="EMBL" id="HBUF01333274">
    <property type="protein sequence ID" value="CAG6697423.1"/>
    <property type="molecule type" value="Transcribed_RNA"/>
</dbReference>
<organism evidence="2">
    <name type="scientific">Cacopsylla melanoneura</name>
    <dbReference type="NCBI Taxonomy" id="428564"/>
    <lineage>
        <taxon>Eukaryota</taxon>
        <taxon>Metazoa</taxon>
        <taxon>Ecdysozoa</taxon>
        <taxon>Arthropoda</taxon>
        <taxon>Hexapoda</taxon>
        <taxon>Insecta</taxon>
        <taxon>Pterygota</taxon>
        <taxon>Neoptera</taxon>
        <taxon>Paraneoptera</taxon>
        <taxon>Hemiptera</taxon>
        <taxon>Sternorrhyncha</taxon>
        <taxon>Psylloidea</taxon>
        <taxon>Psyllidae</taxon>
        <taxon>Psyllinae</taxon>
        <taxon>Cacopsylla</taxon>
    </lineage>
</organism>
<feature type="compositionally biased region" description="Basic and acidic residues" evidence="1">
    <location>
        <begin position="388"/>
        <end position="402"/>
    </location>
</feature>
<dbReference type="PANTHER" id="PTHR31728:SF5">
    <property type="entry name" value="OS07G0540200 PROTEIN"/>
    <property type="match status" value="1"/>
</dbReference>
<evidence type="ECO:0000313" key="2">
    <source>
        <dbReference type="EMBL" id="CAG6697423.1"/>
    </source>
</evidence>
<dbReference type="InterPro" id="IPR023238">
    <property type="entry name" value="FAM175"/>
</dbReference>
<dbReference type="GO" id="GO:0008608">
    <property type="term" value="P:attachment of spindle microtubules to kinetochore"/>
    <property type="evidence" value="ECO:0007669"/>
    <property type="project" value="TreeGrafter"/>
</dbReference>
<feature type="compositionally biased region" description="Low complexity" evidence="1">
    <location>
        <begin position="268"/>
        <end position="283"/>
    </location>
</feature>
<sequence>MSKNTVHFTISNPAISFLLHDCVKSPHNQIGFLFGEIDQKVSNVTTDSHADNETIEITVSVTASMPLSESEDLLFTRDGILNEPLLEIILGEFKKDVVGWYSFTRNQDLSPSICQLFLAHQFATYFSHIPKDLFLFFQMTNNIVFEENFTNTNKFLCTTGSDVSTPVELHIRQLGESTLAYNAHRPVTKQCETFDSVLNQIQWNNKDIVNSFETLQSFLCAKLNDQIDNLNCVPSTSDTNITNPSQQQDDMQLSEPDPDPIPDEAPVDDPMITSSTSSELPSSGRVPSRGQSPASPHMRSSHSPATAHVPRTPNTMRTRSPAIARSPANSTIRTNTVTSNGPNHTSRGPRNTPNNAPRANTGTPNNGTRPNNGTLKKSAPNQLTSASPKEEKVMRILSRKEPLPVNDSPLPPDEGIEGERARVEVDLDKSRDTYSSQEY</sequence>
<dbReference type="AlphaFoldDB" id="A0A8D8XHJ4"/>
<dbReference type="PANTHER" id="PTHR31728">
    <property type="entry name" value="ABRAXAS FAMILY MEMBER"/>
    <property type="match status" value="1"/>
</dbReference>